<comment type="caution">
    <text evidence="9">The sequence shown here is derived from an EMBL/GenBank/DDBJ whole genome shotgun (WGS) entry which is preliminary data.</text>
</comment>
<dbReference type="Proteomes" id="UP001058974">
    <property type="component" value="Chromosome 6"/>
</dbReference>
<dbReference type="AlphaFoldDB" id="A0A9D5AB01"/>
<dbReference type="PANTHER" id="PTHR12547:SF162">
    <property type="entry name" value="ZINC FINGER CCCH DOMAIN-CONTAINING PROTEIN 15"/>
    <property type="match status" value="1"/>
</dbReference>
<feature type="domain" description="C3H1-type" evidence="8">
    <location>
        <begin position="227"/>
        <end position="255"/>
    </location>
</feature>
<keyword evidence="3 5" id="KW-0863">Zinc-finger</keyword>
<dbReference type="SMART" id="SM00356">
    <property type="entry name" value="ZnF_C3H1"/>
    <property type="match status" value="2"/>
</dbReference>
<dbReference type="Gramene" id="Psat06G0599000-T2">
    <property type="protein sequence ID" value="KAI5401346.1"/>
    <property type="gene ID" value="KIW84_065990"/>
</dbReference>
<organism evidence="9 10">
    <name type="scientific">Pisum sativum</name>
    <name type="common">Garden pea</name>
    <name type="synonym">Lathyrus oleraceus</name>
    <dbReference type="NCBI Taxonomy" id="3888"/>
    <lineage>
        <taxon>Eukaryota</taxon>
        <taxon>Viridiplantae</taxon>
        <taxon>Streptophyta</taxon>
        <taxon>Embryophyta</taxon>
        <taxon>Tracheophyta</taxon>
        <taxon>Spermatophyta</taxon>
        <taxon>Magnoliopsida</taxon>
        <taxon>eudicotyledons</taxon>
        <taxon>Gunneridae</taxon>
        <taxon>Pentapetalae</taxon>
        <taxon>rosids</taxon>
        <taxon>fabids</taxon>
        <taxon>Fabales</taxon>
        <taxon>Fabaceae</taxon>
        <taxon>Papilionoideae</taxon>
        <taxon>50 kb inversion clade</taxon>
        <taxon>NPAAA clade</taxon>
        <taxon>Hologalegina</taxon>
        <taxon>IRL clade</taxon>
        <taxon>Fabeae</taxon>
        <taxon>Lathyrus</taxon>
    </lineage>
</organism>
<dbReference type="PANTHER" id="PTHR12547">
    <property type="entry name" value="CCCH ZINC FINGER/TIS11-RELATED"/>
    <property type="match status" value="1"/>
</dbReference>
<dbReference type="FunFam" id="4.10.1000.10:FF:000002">
    <property type="entry name" value="Zinc finger protein 36, C3H1 type-like 1"/>
    <property type="match status" value="1"/>
</dbReference>
<evidence type="ECO:0000256" key="5">
    <source>
        <dbReference type="PROSITE-ProRule" id="PRU00723"/>
    </source>
</evidence>
<evidence type="ECO:0000313" key="9">
    <source>
        <dbReference type="EMBL" id="KAI5401346.1"/>
    </source>
</evidence>
<dbReference type="FunFam" id="4.10.1000.10:FF:000001">
    <property type="entry name" value="zinc finger CCCH domain-containing protein 15-like"/>
    <property type="match status" value="1"/>
</dbReference>
<keyword evidence="1 5" id="KW-0479">Metal-binding</keyword>
<dbReference type="GO" id="GO:0003729">
    <property type="term" value="F:mRNA binding"/>
    <property type="evidence" value="ECO:0007669"/>
    <property type="project" value="InterPro"/>
</dbReference>
<evidence type="ECO:0000256" key="4">
    <source>
        <dbReference type="ARBA" id="ARBA00022833"/>
    </source>
</evidence>
<dbReference type="GO" id="GO:0008270">
    <property type="term" value="F:zinc ion binding"/>
    <property type="evidence" value="ECO:0007669"/>
    <property type="project" value="UniProtKB-KW"/>
</dbReference>
<dbReference type="SUPFAM" id="SSF90229">
    <property type="entry name" value="CCCH zinc finger"/>
    <property type="match status" value="2"/>
</dbReference>
<proteinExistence type="predicted"/>
<sequence length="328" mass="36371">MEASNEVEALQQENEELRAVNKELQKSLNLLVQASLENQFGHGGSSVQTQSILSDILHSLRGLSLGDGKENCAGGWNNNNIKNNNNSSKELQEDSDESSTSVIDNNDVDVDAERLSLPKSISVRSNGYAMQEDSDESSTSVIDNNDVDVDAERLSLPKSISVRSNGYVMVAQPPTAVTNNNAGRSTKSATRSQASSTHPDYVQEVYVRGGGQKEEEPLEMTAVDQWRFKTKLCANWQRTGTCPYTDNCQFAHGIGELRPLIRHPRYKTEACRMILTGIVCPYGHRCYFRHELTDQEKAISQSKAKIRKAGKINSLMELFDSKDTIVHT</sequence>
<gene>
    <name evidence="9" type="ORF">KIW84_065990</name>
</gene>
<keyword evidence="6" id="KW-0175">Coiled coil</keyword>
<evidence type="ECO:0000313" key="10">
    <source>
        <dbReference type="Proteomes" id="UP001058974"/>
    </source>
</evidence>
<keyword evidence="10" id="KW-1185">Reference proteome</keyword>
<name>A0A9D5AB01_PEA</name>
<evidence type="ECO:0000259" key="8">
    <source>
        <dbReference type="PROSITE" id="PS50103"/>
    </source>
</evidence>
<evidence type="ECO:0000256" key="3">
    <source>
        <dbReference type="ARBA" id="ARBA00022771"/>
    </source>
</evidence>
<evidence type="ECO:0000256" key="1">
    <source>
        <dbReference type="ARBA" id="ARBA00022723"/>
    </source>
</evidence>
<feature type="zinc finger region" description="C3H1-type" evidence="5">
    <location>
        <begin position="265"/>
        <end position="293"/>
    </location>
</feature>
<evidence type="ECO:0000256" key="7">
    <source>
        <dbReference type="SAM" id="MobiDB-lite"/>
    </source>
</evidence>
<keyword evidence="2" id="KW-0677">Repeat</keyword>
<feature type="region of interest" description="Disordered" evidence="7">
    <location>
        <begin position="175"/>
        <end position="198"/>
    </location>
</feature>
<dbReference type="EMBL" id="JAMSHJ010000006">
    <property type="protein sequence ID" value="KAI5401346.1"/>
    <property type="molecule type" value="Genomic_DNA"/>
</dbReference>
<evidence type="ECO:0000256" key="6">
    <source>
        <dbReference type="SAM" id="Coils"/>
    </source>
</evidence>
<reference evidence="9 10" key="1">
    <citation type="journal article" date="2022" name="Nat. Genet.">
        <title>Improved pea reference genome and pan-genome highlight genomic features and evolutionary characteristics.</title>
        <authorList>
            <person name="Yang T."/>
            <person name="Liu R."/>
            <person name="Luo Y."/>
            <person name="Hu S."/>
            <person name="Wang D."/>
            <person name="Wang C."/>
            <person name="Pandey M.K."/>
            <person name="Ge S."/>
            <person name="Xu Q."/>
            <person name="Li N."/>
            <person name="Li G."/>
            <person name="Huang Y."/>
            <person name="Saxena R.K."/>
            <person name="Ji Y."/>
            <person name="Li M."/>
            <person name="Yan X."/>
            <person name="He Y."/>
            <person name="Liu Y."/>
            <person name="Wang X."/>
            <person name="Xiang C."/>
            <person name="Varshney R.K."/>
            <person name="Ding H."/>
            <person name="Gao S."/>
            <person name="Zong X."/>
        </authorList>
    </citation>
    <scope>NUCLEOTIDE SEQUENCE [LARGE SCALE GENOMIC DNA]</scope>
    <source>
        <strain evidence="9 10">cv. Zhongwan 6</strain>
    </source>
</reference>
<feature type="domain" description="C3H1-type" evidence="8">
    <location>
        <begin position="265"/>
        <end position="293"/>
    </location>
</feature>
<dbReference type="InterPro" id="IPR045877">
    <property type="entry name" value="ZFP36-like"/>
</dbReference>
<feature type="region of interest" description="Disordered" evidence="7">
    <location>
        <begin position="125"/>
        <end position="146"/>
    </location>
</feature>
<feature type="coiled-coil region" evidence="6">
    <location>
        <begin position="3"/>
        <end position="34"/>
    </location>
</feature>
<evidence type="ECO:0000256" key="2">
    <source>
        <dbReference type="ARBA" id="ARBA00022737"/>
    </source>
</evidence>
<protein>
    <recommendedName>
        <fullName evidence="8">C3H1-type domain-containing protein</fullName>
    </recommendedName>
</protein>
<dbReference type="InterPro" id="IPR000571">
    <property type="entry name" value="Znf_CCCH"/>
</dbReference>
<keyword evidence="4 5" id="KW-0862">Zinc</keyword>
<accession>A0A9D5AB01</accession>
<dbReference type="InterPro" id="IPR036855">
    <property type="entry name" value="Znf_CCCH_sf"/>
</dbReference>
<feature type="compositionally biased region" description="Low complexity" evidence="7">
    <location>
        <begin position="77"/>
        <end position="89"/>
    </location>
</feature>
<dbReference type="Pfam" id="PF00642">
    <property type="entry name" value="zf-CCCH"/>
    <property type="match status" value="1"/>
</dbReference>
<dbReference type="PROSITE" id="PS50103">
    <property type="entry name" value="ZF_C3H1"/>
    <property type="match status" value="2"/>
</dbReference>
<dbReference type="Gene3D" id="4.10.1000.10">
    <property type="entry name" value="Zinc finger, CCCH-type"/>
    <property type="match status" value="2"/>
</dbReference>
<feature type="zinc finger region" description="C3H1-type" evidence="5">
    <location>
        <begin position="227"/>
        <end position="255"/>
    </location>
</feature>
<feature type="region of interest" description="Disordered" evidence="7">
    <location>
        <begin position="75"/>
        <end position="111"/>
    </location>
</feature>